<evidence type="ECO:0000256" key="4">
    <source>
        <dbReference type="HAMAP-Rule" id="MF_00270"/>
    </source>
</evidence>
<dbReference type="PRINTS" id="PR00974">
    <property type="entry name" value="RIBOSOMALS18"/>
</dbReference>
<dbReference type="Gene3D" id="4.10.640.10">
    <property type="entry name" value="Ribosomal protein S18"/>
    <property type="match status" value="1"/>
</dbReference>
<comment type="caution">
    <text evidence="7">The sequence shown here is derived from an EMBL/GenBank/DDBJ whole genome shotgun (WGS) entry which is preliminary data.</text>
</comment>
<comment type="function">
    <text evidence="4">Binds as a heterodimer with protein bS6 to the central domain of the 16S rRNA, where it helps stabilize the platform of the 30S subunit.</text>
</comment>
<evidence type="ECO:0000256" key="2">
    <source>
        <dbReference type="ARBA" id="ARBA00022980"/>
    </source>
</evidence>
<dbReference type="GO" id="GO:0022627">
    <property type="term" value="C:cytosolic small ribosomal subunit"/>
    <property type="evidence" value="ECO:0007669"/>
    <property type="project" value="TreeGrafter"/>
</dbReference>
<evidence type="ECO:0000313" key="8">
    <source>
        <dbReference type="Proteomes" id="UP000177555"/>
    </source>
</evidence>
<feature type="compositionally biased region" description="Basic residues" evidence="6">
    <location>
        <begin position="1"/>
        <end position="11"/>
    </location>
</feature>
<dbReference type="EMBL" id="MFCP01000023">
    <property type="protein sequence ID" value="OGE28048.1"/>
    <property type="molecule type" value="Genomic_DNA"/>
</dbReference>
<name>A0A1F5JHL4_9BACT</name>
<dbReference type="HAMAP" id="MF_00270">
    <property type="entry name" value="Ribosomal_bS18"/>
    <property type="match status" value="1"/>
</dbReference>
<comment type="similarity">
    <text evidence="1 4 5">Belongs to the bacterial ribosomal protein bS18 family.</text>
</comment>
<dbReference type="SUPFAM" id="SSF46911">
    <property type="entry name" value="Ribosomal protein S18"/>
    <property type="match status" value="1"/>
</dbReference>
<evidence type="ECO:0000256" key="3">
    <source>
        <dbReference type="ARBA" id="ARBA00023274"/>
    </source>
</evidence>
<reference evidence="7 8" key="1">
    <citation type="journal article" date="2016" name="Nat. Commun.">
        <title>Thousands of microbial genomes shed light on interconnected biogeochemical processes in an aquifer system.</title>
        <authorList>
            <person name="Anantharaman K."/>
            <person name="Brown C.T."/>
            <person name="Hug L.A."/>
            <person name="Sharon I."/>
            <person name="Castelle C.J."/>
            <person name="Probst A.J."/>
            <person name="Thomas B.C."/>
            <person name="Singh A."/>
            <person name="Wilkins M.J."/>
            <person name="Karaoz U."/>
            <person name="Brodie E.L."/>
            <person name="Williams K.H."/>
            <person name="Hubbard S.S."/>
            <person name="Banfield J.F."/>
        </authorList>
    </citation>
    <scope>NUCLEOTIDE SEQUENCE [LARGE SCALE GENOMIC DNA]</scope>
</reference>
<dbReference type="Pfam" id="PF01084">
    <property type="entry name" value="Ribosomal_S18"/>
    <property type="match status" value="1"/>
</dbReference>
<dbReference type="GO" id="GO:0070181">
    <property type="term" value="F:small ribosomal subunit rRNA binding"/>
    <property type="evidence" value="ECO:0007669"/>
    <property type="project" value="TreeGrafter"/>
</dbReference>
<keyword evidence="4" id="KW-0694">RNA-binding</keyword>
<organism evidence="7 8">
    <name type="scientific">Candidatus Daviesbacteria bacterium RIFCSPHIGHO2_01_FULL_40_11</name>
    <dbReference type="NCBI Taxonomy" id="1797762"/>
    <lineage>
        <taxon>Bacteria</taxon>
        <taxon>Candidatus Daviesiibacteriota</taxon>
    </lineage>
</organism>
<comment type="subunit">
    <text evidence="4">Part of the 30S ribosomal subunit. Forms a tight heterodimer with protein bS6.</text>
</comment>
<dbReference type="AlphaFoldDB" id="A0A1F5JHL4"/>
<dbReference type="PANTHER" id="PTHR13479">
    <property type="entry name" value="30S RIBOSOMAL PROTEIN S18"/>
    <property type="match status" value="1"/>
</dbReference>
<sequence>MTEKKITRKVISKASDSREETEDVTGQTEDLQKAGRPKKVCFFCQSKTTPSYTDTSIIRRFITDRIKIVPRSRNNLCSKHQRVVSKQIKYARHLSLLPFTPKV</sequence>
<keyword evidence="3 4" id="KW-0687">Ribonucleoprotein</keyword>
<proteinExistence type="inferred from homology"/>
<dbReference type="Proteomes" id="UP000177555">
    <property type="component" value="Unassembled WGS sequence"/>
</dbReference>
<dbReference type="GO" id="GO:0003735">
    <property type="term" value="F:structural constituent of ribosome"/>
    <property type="evidence" value="ECO:0007669"/>
    <property type="project" value="InterPro"/>
</dbReference>
<dbReference type="NCBIfam" id="TIGR00165">
    <property type="entry name" value="S18"/>
    <property type="match status" value="1"/>
</dbReference>
<dbReference type="InterPro" id="IPR001648">
    <property type="entry name" value="Ribosomal_bS18"/>
</dbReference>
<keyword evidence="2 4" id="KW-0689">Ribosomal protein</keyword>
<evidence type="ECO:0000256" key="1">
    <source>
        <dbReference type="ARBA" id="ARBA00005589"/>
    </source>
</evidence>
<dbReference type="InterPro" id="IPR036870">
    <property type="entry name" value="Ribosomal_bS18_sf"/>
</dbReference>
<keyword evidence="4" id="KW-0699">rRNA-binding</keyword>
<evidence type="ECO:0000256" key="6">
    <source>
        <dbReference type="SAM" id="MobiDB-lite"/>
    </source>
</evidence>
<gene>
    <name evidence="4" type="primary">rpsR</name>
    <name evidence="7" type="ORF">A2867_01530</name>
</gene>
<evidence type="ECO:0000313" key="7">
    <source>
        <dbReference type="EMBL" id="OGE28048.1"/>
    </source>
</evidence>
<protein>
    <recommendedName>
        <fullName evidence="4">Small ribosomal subunit protein bS18</fullName>
    </recommendedName>
</protein>
<dbReference type="PANTHER" id="PTHR13479:SF40">
    <property type="entry name" value="SMALL RIBOSOMAL SUBUNIT PROTEIN BS18M"/>
    <property type="match status" value="1"/>
</dbReference>
<feature type="region of interest" description="Disordered" evidence="6">
    <location>
        <begin position="1"/>
        <end position="32"/>
    </location>
</feature>
<dbReference type="GO" id="GO:0006412">
    <property type="term" value="P:translation"/>
    <property type="evidence" value="ECO:0007669"/>
    <property type="project" value="UniProtKB-UniRule"/>
</dbReference>
<accession>A0A1F5JHL4</accession>
<evidence type="ECO:0000256" key="5">
    <source>
        <dbReference type="RuleBase" id="RU003910"/>
    </source>
</evidence>